<dbReference type="InterPro" id="IPR013087">
    <property type="entry name" value="Znf_C2H2_type"/>
</dbReference>
<dbReference type="InterPro" id="IPR040263">
    <property type="entry name" value="PWP3A_3B_4"/>
</dbReference>
<dbReference type="Proteomes" id="UP001208570">
    <property type="component" value="Unassembled WGS sequence"/>
</dbReference>
<comment type="caution">
    <text evidence="4">The sequence shown here is derived from an EMBL/GenBank/DDBJ whole genome shotgun (WGS) entry which is preliminary data.</text>
</comment>
<dbReference type="Pfam" id="PF20886">
    <property type="entry name" value="PWP3A-B_C"/>
    <property type="match status" value="1"/>
</dbReference>
<evidence type="ECO:0000313" key="5">
    <source>
        <dbReference type="Proteomes" id="UP001208570"/>
    </source>
</evidence>
<keyword evidence="1" id="KW-0863">Zinc-finger</keyword>
<organism evidence="4 5">
    <name type="scientific">Paralvinella palmiformis</name>
    <dbReference type="NCBI Taxonomy" id="53620"/>
    <lineage>
        <taxon>Eukaryota</taxon>
        <taxon>Metazoa</taxon>
        <taxon>Spiralia</taxon>
        <taxon>Lophotrochozoa</taxon>
        <taxon>Annelida</taxon>
        <taxon>Polychaeta</taxon>
        <taxon>Sedentaria</taxon>
        <taxon>Canalipalpata</taxon>
        <taxon>Terebellida</taxon>
        <taxon>Terebelliformia</taxon>
        <taxon>Alvinellidae</taxon>
        <taxon>Paralvinella</taxon>
    </lineage>
</organism>
<name>A0AAD9N1R0_9ANNE</name>
<dbReference type="SMART" id="SM00293">
    <property type="entry name" value="PWWP"/>
    <property type="match status" value="1"/>
</dbReference>
<dbReference type="InterPro" id="IPR048795">
    <property type="entry name" value="PWP3A_3B_4_C"/>
</dbReference>
<evidence type="ECO:0000256" key="1">
    <source>
        <dbReference type="PROSITE-ProRule" id="PRU00042"/>
    </source>
</evidence>
<protein>
    <recommendedName>
        <fullName evidence="6">PWWP domain-containing protein</fullName>
    </recommendedName>
</protein>
<dbReference type="PROSITE" id="PS50157">
    <property type="entry name" value="ZINC_FINGER_C2H2_2"/>
    <property type="match status" value="1"/>
</dbReference>
<gene>
    <name evidence="4" type="ORF">LSH36_378g00035</name>
</gene>
<dbReference type="PROSITE" id="PS50812">
    <property type="entry name" value="PWWP"/>
    <property type="match status" value="1"/>
</dbReference>
<keyword evidence="5" id="KW-1185">Reference proteome</keyword>
<dbReference type="SUPFAM" id="SSF63748">
    <property type="entry name" value="Tudor/PWWP/MBT"/>
    <property type="match status" value="1"/>
</dbReference>
<dbReference type="InterPro" id="IPR000313">
    <property type="entry name" value="PWWP_dom"/>
</dbReference>
<proteinExistence type="predicted"/>
<feature type="domain" description="C2H2-type" evidence="2">
    <location>
        <begin position="119"/>
        <end position="147"/>
    </location>
</feature>
<dbReference type="PANTHER" id="PTHR31333:SF6">
    <property type="entry name" value="MUM1 LIKE 1"/>
    <property type="match status" value="1"/>
</dbReference>
<dbReference type="GO" id="GO:0008270">
    <property type="term" value="F:zinc ion binding"/>
    <property type="evidence" value="ECO:0007669"/>
    <property type="project" value="UniProtKB-KW"/>
</dbReference>
<feature type="domain" description="PWWP" evidence="3">
    <location>
        <begin position="233"/>
        <end position="296"/>
    </location>
</feature>
<dbReference type="PANTHER" id="PTHR31333">
    <property type="entry name" value="PWWP DOMAIN-CONTAINING DNA REPAIR FACTOR 3 FAMILY MEMBER"/>
    <property type="match status" value="1"/>
</dbReference>
<accession>A0AAD9N1R0</accession>
<evidence type="ECO:0008006" key="6">
    <source>
        <dbReference type="Google" id="ProtNLM"/>
    </source>
</evidence>
<keyword evidence="1" id="KW-0479">Metal-binding</keyword>
<dbReference type="InterPro" id="IPR035504">
    <property type="entry name" value="MUM1-like_PWWP"/>
</dbReference>
<evidence type="ECO:0000259" key="3">
    <source>
        <dbReference type="PROSITE" id="PS50812"/>
    </source>
</evidence>
<dbReference type="AlphaFoldDB" id="A0AAD9N1R0"/>
<evidence type="ECO:0000259" key="2">
    <source>
        <dbReference type="PROSITE" id="PS50157"/>
    </source>
</evidence>
<reference evidence="4" key="1">
    <citation type="journal article" date="2023" name="Mol. Biol. Evol.">
        <title>Third-Generation Sequencing Reveals the Adaptive Role of the Epigenome in Three Deep-Sea Polychaetes.</title>
        <authorList>
            <person name="Perez M."/>
            <person name="Aroh O."/>
            <person name="Sun Y."/>
            <person name="Lan Y."/>
            <person name="Juniper S.K."/>
            <person name="Young C.R."/>
            <person name="Angers B."/>
            <person name="Qian P.Y."/>
        </authorList>
    </citation>
    <scope>NUCLEOTIDE SEQUENCE</scope>
    <source>
        <strain evidence="4">P08H-3</strain>
    </source>
</reference>
<dbReference type="EMBL" id="JAODUP010000378">
    <property type="protein sequence ID" value="KAK2151029.1"/>
    <property type="molecule type" value="Genomic_DNA"/>
</dbReference>
<evidence type="ECO:0000313" key="4">
    <source>
        <dbReference type="EMBL" id="KAK2151029.1"/>
    </source>
</evidence>
<dbReference type="Pfam" id="PF20884">
    <property type="entry name" value="MUM1-like_PWWP"/>
    <property type="match status" value="1"/>
</dbReference>
<sequence>MRSKAIEMAHPVEHSQQHRLGHCINKRLHFSSSPDGLSTDGEGGARRKISRGKRYCSFNEHIQQEQVNDCVLPACHPTLTRPEDVLYGRESLSDSMHGAVLPLTCYLSKKLMVKSLDVFSCDMCDFKTSRLENIVTHNKLNHSSSKTFLRTDEASSAWTNNDQLYLSSDGASQLKDPFEQLLKNNKTTDCLEPDHNVPALFLSKLVEDATMSDSYSTELPDIISSEPKDYLIEGDLVWAKANRFPYWPAVVYKAKKKIKKVSVLFLKNGSYRKPFSLSGANALKKILPFGSDQEDHEKLVKEACGSQYGEPARELLNEIDKYLLLKHQKKVSCSAMKYFNLTPEKQDRNVENELQNSYTEDCFVENVPDNETLMESFSETSKRLKAWYDYMKSLLSGEVFSYRHQLHSKESLEPEEKSVLKNISFGPIEDEEQQNQLVDILSSQYRSISSMESYQDMKYFTEVVLPECIIHAIQVMFRRSYDKAEDMYNEGFIPTKEERTEEQKLLKSVLTSAERKPKRLSLKF</sequence>
<keyword evidence="1" id="KW-0862">Zinc</keyword>
<dbReference type="Gene3D" id="2.30.30.140">
    <property type="match status" value="1"/>
</dbReference>